<evidence type="ECO:0000313" key="1">
    <source>
        <dbReference type="Proteomes" id="UP000887574"/>
    </source>
</evidence>
<dbReference type="AlphaFoldDB" id="A0A915CRN8"/>
<organism evidence="1 2">
    <name type="scientific">Ditylenchus dipsaci</name>
    <dbReference type="NCBI Taxonomy" id="166011"/>
    <lineage>
        <taxon>Eukaryota</taxon>
        <taxon>Metazoa</taxon>
        <taxon>Ecdysozoa</taxon>
        <taxon>Nematoda</taxon>
        <taxon>Chromadorea</taxon>
        <taxon>Rhabditida</taxon>
        <taxon>Tylenchina</taxon>
        <taxon>Tylenchomorpha</taxon>
        <taxon>Sphaerularioidea</taxon>
        <taxon>Anguinidae</taxon>
        <taxon>Anguininae</taxon>
        <taxon>Ditylenchus</taxon>
    </lineage>
</organism>
<dbReference type="Proteomes" id="UP000887574">
    <property type="component" value="Unplaced"/>
</dbReference>
<name>A0A915CRN8_9BILA</name>
<reference evidence="2" key="1">
    <citation type="submission" date="2022-11" db="UniProtKB">
        <authorList>
            <consortium name="WormBaseParasite"/>
        </authorList>
    </citation>
    <scope>IDENTIFICATION</scope>
</reference>
<sequence length="113" mass="12065">MLISVAGCRLRLAPATFFSAVGYGRKVPPESMESPLLQPAYSSSLLGKRRFIYMAASVGSVVAGQGYNHRARKYGDNYAALPPPTEVGLGFGGLQEAAFLCGPRLATHAYCYC</sequence>
<keyword evidence="1" id="KW-1185">Reference proteome</keyword>
<protein>
    <submittedName>
        <fullName evidence="2">Uncharacterized protein</fullName>
    </submittedName>
</protein>
<dbReference type="WBParaSite" id="jg11918.1">
    <property type="protein sequence ID" value="jg11918.1"/>
    <property type="gene ID" value="jg11918"/>
</dbReference>
<proteinExistence type="predicted"/>
<evidence type="ECO:0000313" key="2">
    <source>
        <dbReference type="WBParaSite" id="jg11918.1"/>
    </source>
</evidence>
<accession>A0A915CRN8</accession>